<dbReference type="CTD" id="37956"/>
<proteinExistence type="predicted"/>
<name>A0A1S3D6A2_DIACI</name>
<dbReference type="GO" id="GO:0021556">
    <property type="term" value="P:central nervous system formation"/>
    <property type="evidence" value="ECO:0007669"/>
    <property type="project" value="TreeGrafter"/>
</dbReference>
<dbReference type="GO" id="GO:0045087">
    <property type="term" value="P:innate immune response"/>
    <property type="evidence" value="ECO:0007669"/>
    <property type="project" value="TreeGrafter"/>
</dbReference>
<dbReference type="PANTHER" id="PTHR23199:SF7">
    <property type="entry name" value="RE45222P"/>
    <property type="match status" value="1"/>
</dbReference>
<dbReference type="STRING" id="121845.A0A1S3D6A2"/>
<dbReference type="InterPro" id="IPR029034">
    <property type="entry name" value="Cystine-knot_cytokine"/>
</dbReference>
<protein>
    <submittedName>
        <fullName evidence="2">Uncharacterized protein LOC103512216</fullName>
    </submittedName>
</protein>
<dbReference type="Proteomes" id="UP000079169">
    <property type="component" value="Unplaced"/>
</dbReference>
<evidence type="ECO:0000313" key="1">
    <source>
        <dbReference type="Proteomes" id="UP000079169"/>
    </source>
</evidence>
<accession>A0A1S3D6A2</accession>
<dbReference type="RefSeq" id="XP_008475190.1">
    <property type="nucleotide sequence ID" value="XM_008476968.2"/>
</dbReference>
<dbReference type="Gene3D" id="2.10.90.10">
    <property type="entry name" value="Cystine-knot cytokines"/>
    <property type="match status" value="1"/>
</dbReference>
<dbReference type="AlphaFoldDB" id="A0A1S3D6A2"/>
<dbReference type="GeneID" id="103512216"/>
<dbReference type="SUPFAM" id="SSF57501">
    <property type="entry name" value="Cystine-knot cytokines"/>
    <property type="match status" value="1"/>
</dbReference>
<dbReference type="PaxDb" id="121845-A0A1S3D6A2"/>
<dbReference type="KEGG" id="dci:103512216"/>
<sequence>MEIGSDYWIIGEQTHNGLGGGKNQILHNLCGDLNKGVIPANPMRQNIFGSPYPLMCMLYRVFQGRPLGSGTLERRDDDIDYKKREPTHMEGGPPTPCPAKVEYATPVFARNYQGVWRYVVQIPYEGYFTQTLEVTKCLQTKCFYMDGGCLSSPRWASLLVAEIFYPDTFLPPIPTTKGHRPPIMGDEPPSIQDFQNYQSYLQKRAGKPTPDGEAAAANASKKSHCDGMDDLGCFQVRLYYDWFLVPGSCKCWRPDYFSRYIRRKGEL</sequence>
<dbReference type="GO" id="GO:0005576">
    <property type="term" value="C:extracellular region"/>
    <property type="evidence" value="ECO:0007669"/>
    <property type="project" value="TreeGrafter"/>
</dbReference>
<dbReference type="InterPro" id="IPR052444">
    <property type="entry name" value="Spz/Toll_ligand-like"/>
</dbReference>
<gene>
    <name evidence="2" type="primary">LOC103512216</name>
</gene>
<organism evidence="1 2">
    <name type="scientific">Diaphorina citri</name>
    <name type="common">Asian citrus psyllid</name>
    <dbReference type="NCBI Taxonomy" id="121845"/>
    <lineage>
        <taxon>Eukaryota</taxon>
        <taxon>Metazoa</taxon>
        <taxon>Ecdysozoa</taxon>
        <taxon>Arthropoda</taxon>
        <taxon>Hexapoda</taxon>
        <taxon>Insecta</taxon>
        <taxon>Pterygota</taxon>
        <taxon>Neoptera</taxon>
        <taxon>Paraneoptera</taxon>
        <taxon>Hemiptera</taxon>
        <taxon>Sternorrhyncha</taxon>
        <taxon>Psylloidea</taxon>
        <taxon>Psyllidae</taxon>
        <taxon>Diaphorininae</taxon>
        <taxon>Diaphorina</taxon>
    </lineage>
</organism>
<dbReference type="GO" id="GO:0008083">
    <property type="term" value="F:growth factor activity"/>
    <property type="evidence" value="ECO:0007669"/>
    <property type="project" value="TreeGrafter"/>
</dbReference>
<dbReference type="GO" id="GO:0005121">
    <property type="term" value="F:Toll binding"/>
    <property type="evidence" value="ECO:0007669"/>
    <property type="project" value="TreeGrafter"/>
</dbReference>
<reference evidence="2" key="1">
    <citation type="submission" date="2025-08" db="UniProtKB">
        <authorList>
            <consortium name="RefSeq"/>
        </authorList>
    </citation>
    <scope>IDENTIFICATION</scope>
</reference>
<dbReference type="PANTHER" id="PTHR23199">
    <property type="entry name" value="NEUROTROPHIN 1-RELATED"/>
    <property type="match status" value="1"/>
</dbReference>
<keyword evidence="1" id="KW-1185">Reference proteome</keyword>
<evidence type="ECO:0000313" key="2">
    <source>
        <dbReference type="RefSeq" id="XP_008475190.1"/>
    </source>
</evidence>